<comment type="caution">
    <text evidence="1">The sequence shown here is derived from an EMBL/GenBank/DDBJ whole genome shotgun (WGS) entry which is preliminary data.</text>
</comment>
<reference evidence="1 2" key="1">
    <citation type="submission" date="2019-12" db="EMBL/GenBank/DDBJ databases">
        <title>Chromosome-level assembly of the Caenorhabditis remanei genome.</title>
        <authorList>
            <person name="Teterina A.A."/>
            <person name="Willis J.H."/>
            <person name="Phillips P.C."/>
        </authorList>
    </citation>
    <scope>NUCLEOTIDE SEQUENCE [LARGE SCALE GENOMIC DNA]</scope>
    <source>
        <strain evidence="1 2">PX506</strain>
        <tissue evidence="1">Whole organism</tissue>
    </source>
</reference>
<evidence type="ECO:0000313" key="2">
    <source>
        <dbReference type="Proteomes" id="UP000483820"/>
    </source>
</evidence>
<sequence length="120" mass="12859">MFVIFSANAEANPMPEEELKILDDDEMVDLMVSKREDLAVFLTSLAASVVGGKYFVGTSKIIVGGLSMSTGSICDFSVLELPFCTPASWTINEEGPGGVVVRNFMSVGVYSTKTSPKPLK</sequence>
<proteinExistence type="predicted"/>
<organism evidence="1 2">
    <name type="scientific">Caenorhabditis remanei</name>
    <name type="common">Caenorhabditis vulgaris</name>
    <dbReference type="NCBI Taxonomy" id="31234"/>
    <lineage>
        <taxon>Eukaryota</taxon>
        <taxon>Metazoa</taxon>
        <taxon>Ecdysozoa</taxon>
        <taxon>Nematoda</taxon>
        <taxon>Chromadorea</taxon>
        <taxon>Rhabditida</taxon>
        <taxon>Rhabditina</taxon>
        <taxon>Rhabditomorpha</taxon>
        <taxon>Rhabditoidea</taxon>
        <taxon>Rhabditidae</taxon>
        <taxon>Peloderinae</taxon>
        <taxon>Caenorhabditis</taxon>
    </lineage>
</organism>
<dbReference type="RefSeq" id="XP_053578649.1">
    <property type="nucleotide sequence ID" value="XM_053735083.1"/>
</dbReference>
<dbReference type="Proteomes" id="UP000483820">
    <property type="component" value="Chromosome X"/>
</dbReference>
<gene>
    <name evidence="1" type="ORF">GCK72_022821</name>
</gene>
<name>A0A6A5FUV4_CAERE</name>
<protein>
    <submittedName>
        <fullName evidence="1">Uncharacterized protein</fullName>
    </submittedName>
</protein>
<accession>A0A6A5FUV4</accession>
<dbReference type="EMBL" id="WUAV01000006">
    <property type="protein sequence ID" value="KAF1746367.1"/>
    <property type="molecule type" value="Genomic_DNA"/>
</dbReference>
<evidence type="ECO:0000313" key="1">
    <source>
        <dbReference type="EMBL" id="KAF1746367.1"/>
    </source>
</evidence>
<dbReference type="GeneID" id="78777573"/>
<dbReference type="AlphaFoldDB" id="A0A6A5FUV4"/>
<dbReference type="KEGG" id="crq:GCK72_022821"/>
<dbReference type="CTD" id="78777573"/>